<dbReference type="AlphaFoldDB" id="A0A9D9DK08"/>
<evidence type="ECO:0000256" key="3">
    <source>
        <dbReference type="RuleBase" id="RU003615"/>
    </source>
</evidence>
<evidence type="ECO:0000256" key="2">
    <source>
        <dbReference type="ARBA" id="ARBA00023295"/>
    </source>
</evidence>
<dbReference type="InterPro" id="IPR006046">
    <property type="entry name" value="Alpha_amylase"/>
</dbReference>
<dbReference type="PANTHER" id="PTHR10357">
    <property type="entry name" value="ALPHA-AMYLASE FAMILY MEMBER"/>
    <property type="match status" value="1"/>
</dbReference>
<dbReference type="InterPro" id="IPR006047">
    <property type="entry name" value="GH13_cat_dom"/>
</dbReference>
<comment type="caution">
    <text evidence="6">The sequence shown here is derived from an EMBL/GenBank/DDBJ whole genome shotgun (WGS) entry which is preliminary data.</text>
</comment>
<dbReference type="Pfam" id="PF00128">
    <property type="entry name" value="Alpha-amylase"/>
    <property type="match status" value="1"/>
</dbReference>
<reference evidence="6" key="1">
    <citation type="submission" date="2020-10" db="EMBL/GenBank/DDBJ databases">
        <authorList>
            <person name="Gilroy R."/>
        </authorList>
    </citation>
    <scope>NUCLEOTIDE SEQUENCE</scope>
    <source>
        <strain evidence="6">11159</strain>
    </source>
</reference>
<proteinExistence type="inferred from homology"/>
<dbReference type="GO" id="GO:0004556">
    <property type="term" value="F:alpha-amylase activity"/>
    <property type="evidence" value="ECO:0007669"/>
    <property type="project" value="UniProtKB-UniRule"/>
</dbReference>
<dbReference type="GO" id="GO:0009313">
    <property type="term" value="P:oligosaccharide catabolic process"/>
    <property type="evidence" value="ECO:0007669"/>
    <property type="project" value="TreeGrafter"/>
</dbReference>
<dbReference type="EC" id="3.2.1.1" evidence="4"/>
<dbReference type="InterPro" id="IPR045857">
    <property type="entry name" value="O16G_dom_2"/>
</dbReference>
<sequence length="523" mass="59635">MSKSKLILTISLIASTTLISSCTKHFDPGFNPKDVDIIEDNYRNYYEIFVGSYVDSNGDGMGDLNGVTSKLDYIQDLGFTGIWLMPINKSSSYHKYNVDDYFTIDANYGTMEDFENLVEEAHKRNINVIIDLVLNHSGINNEWFKKSATAKAKELNGRTLTEEDIKFKDLYSFSETSLSGYSKVPNYNFYYECNFSQDMPEFNWDSTYFEELWHEIVDFYLDKGVDGFRLDAVKYYYYGNDAKNIEALSKFNSYVKTKNPNAYIVGENWSDVGSIKNYYDSGIDSFFAFQTASASGDGGFIKDSLYYQGYPEKYLTSLLELEEISSKGIAAPFLDNHDMGRIWLSTQPNWNKYMYGLLAMLSGTTFTYYGDEISMTGSVNPDQNVRNHMNWGDSSIETNDPIGTTVSNYPFPSVNEQLNDANSQLNYVKKANYLRNTIKEIARGKSSEILLDAENHNLAIKKEYDGSEIGIFFNFNENLSTNFDVSSLGYSEIIGELNMEYFNKAKLENNILTLLPYGIAIMK</sequence>
<dbReference type="PANTHER" id="PTHR10357:SF179">
    <property type="entry name" value="NEUTRAL AND BASIC AMINO ACID TRANSPORT PROTEIN RBAT"/>
    <property type="match status" value="1"/>
</dbReference>
<feature type="domain" description="Glycosyl hydrolase family 13 catalytic" evidence="5">
    <location>
        <begin position="47"/>
        <end position="435"/>
    </location>
</feature>
<evidence type="ECO:0000256" key="4">
    <source>
        <dbReference type="RuleBase" id="RU361134"/>
    </source>
</evidence>
<evidence type="ECO:0000259" key="5">
    <source>
        <dbReference type="SMART" id="SM00642"/>
    </source>
</evidence>
<dbReference type="SMART" id="SM00642">
    <property type="entry name" value="Aamy"/>
    <property type="match status" value="1"/>
</dbReference>
<keyword evidence="4" id="KW-0378">Hydrolase</keyword>
<dbReference type="PROSITE" id="PS51257">
    <property type="entry name" value="PROKAR_LIPOPROTEIN"/>
    <property type="match status" value="1"/>
</dbReference>
<gene>
    <name evidence="6" type="ORF">IAC58_06650</name>
</gene>
<keyword evidence="2 4" id="KW-0326">Glycosidase</keyword>
<name>A0A9D9DK08_9BACL</name>
<protein>
    <recommendedName>
        <fullName evidence="4">Alpha-amylase</fullName>
        <ecNumber evidence="4">3.2.1.1</ecNumber>
    </recommendedName>
</protein>
<dbReference type="Proteomes" id="UP000823613">
    <property type="component" value="Unassembled WGS sequence"/>
</dbReference>
<organism evidence="6 7">
    <name type="scientific">Candidatus Onthovivens merdipullorum</name>
    <dbReference type="NCBI Taxonomy" id="2840889"/>
    <lineage>
        <taxon>Bacteria</taxon>
        <taxon>Bacillati</taxon>
        <taxon>Bacillota</taxon>
        <taxon>Bacilli</taxon>
        <taxon>Bacillales</taxon>
        <taxon>Candidatus Onthovivens</taxon>
    </lineage>
</organism>
<evidence type="ECO:0000256" key="1">
    <source>
        <dbReference type="ARBA" id="ARBA00008061"/>
    </source>
</evidence>
<dbReference type="Gene3D" id="3.90.400.10">
    <property type="entry name" value="Oligo-1,6-glucosidase, Domain 2"/>
    <property type="match status" value="1"/>
</dbReference>
<dbReference type="EMBL" id="JADIMY010000126">
    <property type="protein sequence ID" value="MBO8428203.1"/>
    <property type="molecule type" value="Genomic_DNA"/>
</dbReference>
<comment type="catalytic activity">
    <reaction evidence="4">
        <text>Endohydrolysis of (1-&gt;4)-alpha-D-glucosidic linkages in polysaccharides containing three or more (1-&gt;4)-alpha-linked D-glucose units.</text>
        <dbReference type="EC" id="3.2.1.1"/>
    </reaction>
</comment>
<dbReference type="SUPFAM" id="SSF51445">
    <property type="entry name" value="(Trans)glycosidases"/>
    <property type="match status" value="1"/>
</dbReference>
<reference evidence="6" key="2">
    <citation type="journal article" date="2021" name="PeerJ">
        <title>Extensive microbial diversity within the chicken gut microbiome revealed by metagenomics and culture.</title>
        <authorList>
            <person name="Gilroy R."/>
            <person name="Ravi A."/>
            <person name="Getino M."/>
            <person name="Pursley I."/>
            <person name="Horton D.L."/>
            <person name="Alikhan N.F."/>
            <person name="Baker D."/>
            <person name="Gharbi K."/>
            <person name="Hall N."/>
            <person name="Watson M."/>
            <person name="Adriaenssens E.M."/>
            <person name="Foster-Nyarko E."/>
            <person name="Jarju S."/>
            <person name="Secka A."/>
            <person name="Antonio M."/>
            <person name="Oren A."/>
            <person name="Chaudhuri R.R."/>
            <person name="La Ragione R."/>
            <person name="Hildebrand F."/>
            <person name="Pallen M.J."/>
        </authorList>
    </citation>
    <scope>NUCLEOTIDE SEQUENCE</scope>
    <source>
        <strain evidence="6">11159</strain>
    </source>
</reference>
<evidence type="ECO:0000313" key="7">
    <source>
        <dbReference type="Proteomes" id="UP000823613"/>
    </source>
</evidence>
<dbReference type="Gene3D" id="3.20.20.80">
    <property type="entry name" value="Glycosidases"/>
    <property type="match status" value="1"/>
</dbReference>
<accession>A0A9D9DK08</accession>
<comment type="similarity">
    <text evidence="1 3">Belongs to the glycosyl hydrolase 13 family.</text>
</comment>
<dbReference type="GO" id="GO:0043169">
    <property type="term" value="F:cation binding"/>
    <property type="evidence" value="ECO:0007669"/>
    <property type="project" value="InterPro"/>
</dbReference>
<dbReference type="PRINTS" id="PR00110">
    <property type="entry name" value="ALPHAAMYLASE"/>
</dbReference>
<dbReference type="InterPro" id="IPR017853">
    <property type="entry name" value="GH"/>
</dbReference>
<evidence type="ECO:0000313" key="6">
    <source>
        <dbReference type="EMBL" id="MBO8428203.1"/>
    </source>
</evidence>
<keyword evidence="4" id="KW-0119">Carbohydrate metabolism</keyword>